<proteinExistence type="predicted"/>
<dbReference type="EMBL" id="NXIF01000007">
    <property type="protein sequence ID" value="PKI81922.1"/>
    <property type="molecule type" value="Genomic_DNA"/>
</dbReference>
<comment type="caution">
    <text evidence="1">The sequence shown here is derived from an EMBL/GenBank/DDBJ whole genome shotgun (WGS) entry which is preliminary data.</text>
</comment>
<dbReference type="RefSeq" id="WP_101183588.1">
    <property type="nucleotide sequence ID" value="NZ_CP031218.1"/>
</dbReference>
<dbReference type="CDD" id="cd05151">
    <property type="entry name" value="ChoK-like"/>
    <property type="match status" value="1"/>
</dbReference>
<name>A0A2N1J624_9BACT</name>
<dbReference type="OrthoDB" id="179763at2"/>
<dbReference type="KEGG" id="ahs:AHALO_0903"/>
<dbReference type="AlphaFoldDB" id="A0A2N1J624"/>
<keyword evidence="1" id="KW-0418">Kinase</keyword>
<keyword evidence="1" id="KW-0808">Transferase</keyword>
<dbReference type="PANTHER" id="PTHR40086:SF1">
    <property type="entry name" value="CELL CYCLE REGULATOR CCRZ"/>
    <property type="match status" value="1"/>
</dbReference>
<dbReference type="Pfam" id="PF01633">
    <property type="entry name" value="Choline_kinase"/>
    <property type="match status" value="1"/>
</dbReference>
<accession>A0A2N1J624</accession>
<gene>
    <name evidence="1" type="ORF">CP960_02140</name>
</gene>
<dbReference type="PANTHER" id="PTHR40086">
    <property type="entry name" value="PHOSPHOTRANSFERASE YTMP-RELATED"/>
    <property type="match status" value="1"/>
</dbReference>
<dbReference type="Proteomes" id="UP000233248">
    <property type="component" value="Unassembled WGS sequence"/>
</dbReference>
<dbReference type="GO" id="GO:0016301">
    <property type="term" value="F:kinase activity"/>
    <property type="evidence" value="ECO:0007669"/>
    <property type="project" value="UniProtKB-KW"/>
</dbReference>
<sequence>MKTDISFIKTHDFLKKKYIKNIMLVKNQGLCNTNYIVKTKKQSYVLRFFHSNKSVNISREFEYKVQKEAFKKNLTAKPYYFDKKNGLLISNYLKGEHKNKLKSKELKTLIKKVKKVHKLKMKSKTYDFNIDLNHYKNSLHDKKSQKLIKKLKKKLKKLRNFKKNLALCHHDLNPKNIIFSDKNIYLIDWEYAGINDIFFDLATICIEFNLDKRKKKILLKQYFKNLKYSHFQKLKCYEKIYSLLCKLWFKENL</sequence>
<evidence type="ECO:0000313" key="1">
    <source>
        <dbReference type="EMBL" id="PKI81922.1"/>
    </source>
</evidence>
<dbReference type="SUPFAM" id="SSF56112">
    <property type="entry name" value="Protein kinase-like (PK-like)"/>
    <property type="match status" value="1"/>
</dbReference>
<protein>
    <submittedName>
        <fullName evidence="1">Choline kinase</fullName>
    </submittedName>
</protein>
<dbReference type="Gene3D" id="3.30.200.20">
    <property type="entry name" value="Phosphorylase Kinase, domain 1"/>
    <property type="match status" value="1"/>
</dbReference>
<keyword evidence="2" id="KW-1185">Reference proteome</keyword>
<dbReference type="Gene3D" id="3.90.1200.10">
    <property type="match status" value="1"/>
</dbReference>
<dbReference type="InterPro" id="IPR052077">
    <property type="entry name" value="CcrZ_PhaseVar_Mediator"/>
</dbReference>
<reference evidence="1 2" key="1">
    <citation type="submission" date="2017-09" db="EMBL/GenBank/DDBJ databases">
        <title>Genomics of the genus Arcobacter.</title>
        <authorList>
            <person name="Perez-Cataluna A."/>
            <person name="Figueras M.J."/>
            <person name="Salas-Masso N."/>
        </authorList>
    </citation>
    <scope>NUCLEOTIDE SEQUENCE [LARGE SCALE GENOMIC DNA]</scope>
    <source>
        <strain evidence="1 2">DSM 18005</strain>
    </source>
</reference>
<organism evidence="1 2">
    <name type="scientific">Malaciobacter halophilus</name>
    <dbReference type="NCBI Taxonomy" id="197482"/>
    <lineage>
        <taxon>Bacteria</taxon>
        <taxon>Pseudomonadati</taxon>
        <taxon>Campylobacterota</taxon>
        <taxon>Epsilonproteobacteria</taxon>
        <taxon>Campylobacterales</taxon>
        <taxon>Arcobacteraceae</taxon>
        <taxon>Malaciobacter</taxon>
    </lineage>
</organism>
<evidence type="ECO:0000313" key="2">
    <source>
        <dbReference type="Proteomes" id="UP000233248"/>
    </source>
</evidence>
<dbReference type="InterPro" id="IPR011009">
    <property type="entry name" value="Kinase-like_dom_sf"/>
</dbReference>